<gene>
    <name evidence="3" type="ORF">TNO020_70319</name>
</gene>
<dbReference type="EMBL" id="OENF01000042">
    <property type="protein sequence ID" value="SOS76009.1"/>
    <property type="molecule type" value="Genomic_DNA"/>
</dbReference>
<evidence type="ECO:0000313" key="4">
    <source>
        <dbReference type="Proteomes" id="UP000234211"/>
    </source>
</evidence>
<dbReference type="InterPro" id="IPR025381">
    <property type="entry name" value="DUF4296"/>
</dbReference>
<protein>
    <recommendedName>
        <fullName evidence="2">DUF4296 domain-containing protein</fullName>
    </recommendedName>
</protein>
<feature type="domain" description="DUF4296" evidence="2">
    <location>
        <begin position="15"/>
        <end position="94"/>
    </location>
</feature>
<proteinExistence type="predicted"/>
<evidence type="ECO:0000259" key="2">
    <source>
        <dbReference type="Pfam" id="PF14129"/>
    </source>
</evidence>
<dbReference type="Pfam" id="PF14129">
    <property type="entry name" value="DUF4296"/>
    <property type="match status" value="1"/>
</dbReference>
<organism evidence="3 4">
    <name type="scientific">Tenacibaculum piscium</name>
    <dbReference type="NCBI Taxonomy" id="1458515"/>
    <lineage>
        <taxon>Bacteria</taxon>
        <taxon>Pseudomonadati</taxon>
        <taxon>Bacteroidota</taxon>
        <taxon>Flavobacteriia</taxon>
        <taxon>Flavobacteriales</taxon>
        <taxon>Flavobacteriaceae</taxon>
        <taxon>Tenacibaculum</taxon>
    </lineage>
</organism>
<feature type="compositionally biased region" description="Low complexity" evidence="1">
    <location>
        <begin position="109"/>
        <end position="119"/>
    </location>
</feature>
<keyword evidence="4" id="KW-1185">Reference proteome</keyword>
<dbReference type="AlphaFoldDB" id="A0A2H1YKH5"/>
<dbReference type="RefSeq" id="WP_262891675.1">
    <property type="nucleotide sequence ID" value="NZ_JAJGWX010000007.1"/>
</dbReference>
<accession>A0A2H1YKH5</accession>
<reference evidence="4" key="1">
    <citation type="submission" date="2017-11" db="EMBL/GenBank/DDBJ databases">
        <authorList>
            <person name="Duchaud E."/>
        </authorList>
    </citation>
    <scope>NUCLEOTIDE SEQUENCE [LARGE SCALE GENOMIC DNA]</scope>
    <source>
        <strain evidence="4">Tenacibaculum sp. TNO020</strain>
    </source>
</reference>
<evidence type="ECO:0000256" key="1">
    <source>
        <dbReference type="SAM" id="MobiDB-lite"/>
    </source>
</evidence>
<sequence length="128" mass="15083">MLLACCTSNTKYEKPKNLIPKDSMIALLTDMYIVASTKNIKNKLLKRDENYTFLIYEKYKIDTTRFNLSNVYYTSKVEEYGDMLKEVKKNIDSLERIYMDKSKIQDTVSNNSSKNNIKNKLQKNKLEK</sequence>
<feature type="region of interest" description="Disordered" evidence="1">
    <location>
        <begin position="106"/>
        <end position="128"/>
    </location>
</feature>
<dbReference type="Proteomes" id="UP000234211">
    <property type="component" value="Unassembled WGS sequence"/>
</dbReference>
<name>A0A2H1YKH5_9FLAO</name>
<evidence type="ECO:0000313" key="3">
    <source>
        <dbReference type="EMBL" id="SOS76009.1"/>
    </source>
</evidence>